<dbReference type="EMBL" id="CP049811">
    <property type="protein sequence ID" value="QIK39819.1"/>
    <property type="molecule type" value="Genomic_DNA"/>
</dbReference>
<gene>
    <name evidence="5" type="ORF">G8E03_02970</name>
</gene>
<dbReference type="InterPro" id="IPR005177">
    <property type="entry name" value="Kinase-pyrophosphorylase"/>
</dbReference>
<evidence type="ECO:0000256" key="2">
    <source>
        <dbReference type="ARBA" id="ARBA00022679"/>
    </source>
</evidence>
<dbReference type="PANTHER" id="PTHR31756:SF3">
    <property type="entry name" value="PYRUVATE, PHOSPHATE DIKINASE REGULATORY PROTEIN 1, CHLOROPLASTIC"/>
    <property type="match status" value="1"/>
</dbReference>
<protein>
    <submittedName>
        <fullName evidence="5">Kinase/pyrophosphorylase</fullName>
    </submittedName>
</protein>
<dbReference type="Proteomes" id="UP000500791">
    <property type="component" value="Chromosome"/>
</dbReference>
<evidence type="ECO:0000313" key="5">
    <source>
        <dbReference type="EMBL" id="QIK39819.1"/>
    </source>
</evidence>
<dbReference type="GO" id="GO:0005524">
    <property type="term" value="F:ATP binding"/>
    <property type="evidence" value="ECO:0007669"/>
    <property type="project" value="InterPro"/>
</dbReference>
<evidence type="ECO:0000256" key="1">
    <source>
        <dbReference type="ARBA" id="ARBA00022527"/>
    </source>
</evidence>
<dbReference type="KEGG" id="mon:G8E03_02970"/>
<organism evidence="5 6">
    <name type="scientific">Pontivivens nitratireducens</name>
    <dbReference type="NCBI Taxonomy" id="2758038"/>
    <lineage>
        <taxon>Bacteria</taxon>
        <taxon>Pseudomonadati</taxon>
        <taxon>Pseudomonadota</taxon>
        <taxon>Alphaproteobacteria</taxon>
        <taxon>Rhodobacterales</taxon>
        <taxon>Paracoccaceae</taxon>
        <taxon>Pontivivens</taxon>
    </lineage>
</organism>
<evidence type="ECO:0000256" key="4">
    <source>
        <dbReference type="ARBA" id="ARBA00022777"/>
    </source>
</evidence>
<reference evidence="5 6" key="1">
    <citation type="submission" date="2020-03" db="EMBL/GenBank/DDBJ databases">
        <title>Complete genome sequence of Monaibacterium sp. ALG8 with diverse plasmids.</title>
        <authorList>
            <person name="Sun C."/>
        </authorList>
    </citation>
    <scope>NUCLEOTIDE SEQUENCE [LARGE SCALE GENOMIC DNA]</scope>
    <source>
        <strain evidence="5 6">ALG8</strain>
    </source>
</reference>
<evidence type="ECO:0000256" key="3">
    <source>
        <dbReference type="ARBA" id="ARBA00022741"/>
    </source>
</evidence>
<proteinExistence type="predicted"/>
<dbReference type="RefSeq" id="WP_166188526.1">
    <property type="nucleotide sequence ID" value="NZ_CP049811.1"/>
</dbReference>
<dbReference type="PANTHER" id="PTHR31756">
    <property type="entry name" value="PYRUVATE, PHOSPHATE DIKINASE REGULATORY PROTEIN 1, CHLOROPLASTIC"/>
    <property type="match status" value="1"/>
</dbReference>
<keyword evidence="2" id="KW-0808">Transferase</keyword>
<keyword evidence="6" id="KW-1185">Reference proteome</keyword>
<dbReference type="GO" id="GO:0004674">
    <property type="term" value="F:protein serine/threonine kinase activity"/>
    <property type="evidence" value="ECO:0007669"/>
    <property type="project" value="UniProtKB-KW"/>
</dbReference>
<sequence length="273" mass="29640">MTEQKRLTLHLISDSTGNTLASAARATAVRFEFADFTTEENAFVRTREHISHIVEQITQPALILHTLSDATLQDHLTNLAMQRGIEAVGVLDTTVQAMARHLGAPARSQPGQQHRVDHNYNERIAALDFAMAHDDGVDPDRLLAADVIVVGVSRSSKTPTCIYLGYQGVRAANVPLVLDVPAPPGLLAAMEAGVPVVGLVVSPGRLAQVRAHRLVALDRGGTQGYADIDTIRSEVAEARLFFERHDIPVIDVSRRSIEETAAAILVELRKRTS</sequence>
<keyword evidence="3" id="KW-0547">Nucleotide-binding</keyword>
<accession>A0A6G7VIE3</accession>
<keyword evidence="1" id="KW-0723">Serine/threonine-protein kinase</keyword>
<keyword evidence="4 5" id="KW-0418">Kinase</keyword>
<evidence type="ECO:0000313" key="6">
    <source>
        <dbReference type="Proteomes" id="UP000500791"/>
    </source>
</evidence>
<dbReference type="Pfam" id="PF03618">
    <property type="entry name" value="Kinase-PPPase"/>
    <property type="match status" value="1"/>
</dbReference>
<name>A0A6G7VIE3_9RHOB</name>
<dbReference type="NCBIfam" id="NF003742">
    <property type="entry name" value="PRK05339.1"/>
    <property type="match status" value="1"/>
</dbReference>
<dbReference type="AlphaFoldDB" id="A0A6G7VIE3"/>